<feature type="non-terminal residue" evidence="1">
    <location>
        <position position="1"/>
    </location>
</feature>
<dbReference type="EMBL" id="CABIJS010000033">
    <property type="protein sequence ID" value="VUZ40343.1"/>
    <property type="molecule type" value="Genomic_DNA"/>
</dbReference>
<organism evidence="1 2">
    <name type="scientific">Hymenolepis diminuta</name>
    <name type="common">Rat tapeworm</name>
    <dbReference type="NCBI Taxonomy" id="6216"/>
    <lineage>
        <taxon>Eukaryota</taxon>
        <taxon>Metazoa</taxon>
        <taxon>Spiralia</taxon>
        <taxon>Lophotrochozoa</taxon>
        <taxon>Platyhelminthes</taxon>
        <taxon>Cestoda</taxon>
        <taxon>Eucestoda</taxon>
        <taxon>Cyclophyllidea</taxon>
        <taxon>Hymenolepididae</taxon>
        <taxon>Hymenolepis</taxon>
    </lineage>
</organism>
<dbReference type="Proteomes" id="UP000321570">
    <property type="component" value="Unassembled WGS sequence"/>
</dbReference>
<dbReference type="AlphaFoldDB" id="A0A564Y1E2"/>
<keyword evidence="2" id="KW-1185">Reference proteome</keyword>
<reference evidence="1 2" key="1">
    <citation type="submission" date="2019-07" db="EMBL/GenBank/DDBJ databases">
        <authorList>
            <person name="Jastrzebski P J."/>
            <person name="Paukszto L."/>
            <person name="Jastrzebski P J."/>
        </authorList>
    </citation>
    <scope>NUCLEOTIDE SEQUENCE [LARGE SCALE GENOMIC DNA]</scope>
    <source>
        <strain evidence="1 2">WMS-il1</strain>
    </source>
</reference>
<accession>A0A564Y1E2</accession>
<gene>
    <name evidence="1" type="ORF">WMSIL1_LOCUS1596</name>
</gene>
<proteinExistence type="predicted"/>
<evidence type="ECO:0000313" key="2">
    <source>
        <dbReference type="Proteomes" id="UP000321570"/>
    </source>
</evidence>
<sequence length="82" mass="9264">LFCSHCQLYCDIRLSLDKHRVSLSGSSSLIGKVKCTSDDSCRDTADSAKFENQSCPHCPFLFLQPYRPIKVHIQLCPRACDE</sequence>
<protein>
    <submittedName>
        <fullName evidence="1">Uncharacterized protein</fullName>
    </submittedName>
</protein>
<name>A0A564Y1E2_HYMDI</name>
<evidence type="ECO:0000313" key="1">
    <source>
        <dbReference type="EMBL" id="VUZ40343.1"/>
    </source>
</evidence>